<keyword evidence="2" id="KW-0812">Transmembrane</keyword>
<comment type="caution">
    <text evidence="3">The sequence shown here is derived from an EMBL/GenBank/DDBJ whole genome shotgun (WGS) entry which is preliminary data.</text>
</comment>
<dbReference type="AlphaFoldDB" id="A0A8J5XI02"/>
<accession>A0A8J5XI02</accession>
<gene>
    <name evidence="3" type="ORF">KFE25_005026</name>
</gene>
<evidence type="ECO:0008006" key="5">
    <source>
        <dbReference type="Google" id="ProtNLM"/>
    </source>
</evidence>
<protein>
    <recommendedName>
        <fullName evidence="5">TIR domain-containing protein</fullName>
    </recommendedName>
</protein>
<dbReference type="SUPFAM" id="SSF52200">
    <property type="entry name" value="Toll/Interleukin receptor TIR domain"/>
    <property type="match status" value="1"/>
</dbReference>
<sequence length="788" mass="82825">MQRQPAPRAQGAVMRAQRGERLRRAEGRLSADAERLARGSGLRPSTTDDMRAFLLSARAQGRTLRLRLQAPPLVVALVCFVAPLVITRLLRRSAVVETATYLFFIASVTGLLFAPQPSRRYEEVAASAAVSAMGAVVSAVVVLALHNTVGVARVRPCAAPAGCCGLADAARSARLLVGAAPCWFLEWHLVWRHVYRASCTFAFLLVAVALVARFVHAPCASRGAPRAPRELLDGLWTALGRFSGALTLSEGFHALAMLALGLYARNGLELGLICVRIAVSAAFAAFALRAHLRDAAHSWLASRGESVTTAVGIATLIGSRAVDDVQATAIAQLRSLRIDLLHEADLASSQTDARLYALSSPAKYGEVDAFISHSWRDDGAVKWASLQRWRADFKRSSSGREPTVWLDKACLSPGDLDTQLALLPVFVASCKSFVVLLTPSYLERLWCVVELFVWLHVGDAQSTVLLCSGFPPAASESAPPSPAPDSASPAPDGASPAPDGALPAPDGALPAPDGVLPAPDGAASPAIDGYERQCEDEQKCIARTAAGLGSFSVLRASCEGRRTADRLRSVIEIGCGGLEQFDAIARLALGERLDAMSRLLELQLRRVRRTTDVRSKLANRSLTLRSTGILCCTPTAGRRLAAAPSSASSPTAADGSSRAAKCAAESGVGATGYTPTAARRHTATQLERVLPHVADGWGRGASTLSDETAPRSSAAAPLPWASNAANCARLRAAHAQHSASRQGRVTPWPAKPSPPTPHGGAAAGRGGGGDDDDHVGDGARSHFGCPPV</sequence>
<reference evidence="3" key="1">
    <citation type="submission" date="2021-05" db="EMBL/GenBank/DDBJ databases">
        <title>The genome of the haptophyte Pavlova lutheri (Diacronema luteri, Pavlovales) - a model for lipid biosynthesis in eukaryotic algae.</title>
        <authorList>
            <person name="Hulatt C.J."/>
            <person name="Posewitz M.C."/>
        </authorList>
    </citation>
    <scope>NUCLEOTIDE SEQUENCE</scope>
    <source>
        <strain evidence="3">NIVA-4/92</strain>
    </source>
</reference>
<dbReference type="EMBL" id="JAGTXO010000016">
    <property type="protein sequence ID" value="KAG8463515.1"/>
    <property type="molecule type" value="Genomic_DNA"/>
</dbReference>
<name>A0A8J5XI02_DIALT</name>
<dbReference type="InterPro" id="IPR035897">
    <property type="entry name" value="Toll_tir_struct_dom_sf"/>
</dbReference>
<feature type="region of interest" description="Disordered" evidence="1">
    <location>
        <begin position="733"/>
        <end position="788"/>
    </location>
</feature>
<evidence type="ECO:0000313" key="4">
    <source>
        <dbReference type="Proteomes" id="UP000751190"/>
    </source>
</evidence>
<feature type="transmembrane region" description="Helical" evidence="2">
    <location>
        <begin position="194"/>
        <end position="215"/>
    </location>
</feature>
<dbReference type="PANTHER" id="PTHR48125">
    <property type="entry name" value="LP07818P1"/>
    <property type="match status" value="1"/>
</dbReference>
<evidence type="ECO:0000256" key="1">
    <source>
        <dbReference type="SAM" id="MobiDB-lite"/>
    </source>
</evidence>
<feature type="transmembrane region" description="Helical" evidence="2">
    <location>
        <begin position="68"/>
        <end position="86"/>
    </location>
</feature>
<dbReference type="Proteomes" id="UP000751190">
    <property type="component" value="Unassembled WGS sequence"/>
</dbReference>
<feature type="transmembrane region" description="Helical" evidence="2">
    <location>
        <begin position="98"/>
        <end position="114"/>
    </location>
</feature>
<feature type="transmembrane region" description="Helical" evidence="2">
    <location>
        <begin position="126"/>
        <end position="146"/>
    </location>
</feature>
<dbReference type="PANTHER" id="PTHR48125:SF10">
    <property type="entry name" value="OS12G0136300 PROTEIN"/>
    <property type="match status" value="1"/>
</dbReference>
<keyword evidence="4" id="KW-1185">Reference proteome</keyword>
<dbReference type="Gene3D" id="3.40.50.10140">
    <property type="entry name" value="Toll/interleukin-1 receptor homology (TIR) domain"/>
    <property type="match status" value="1"/>
</dbReference>
<keyword evidence="2" id="KW-0472">Membrane</keyword>
<evidence type="ECO:0000256" key="2">
    <source>
        <dbReference type="SAM" id="Phobius"/>
    </source>
</evidence>
<dbReference type="OrthoDB" id="423576at2759"/>
<feature type="compositionally biased region" description="Low complexity" evidence="1">
    <location>
        <begin position="475"/>
        <end position="514"/>
    </location>
</feature>
<organism evidence="3 4">
    <name type="scientific">Diacronema lutheri</name>
    <name type="common">Unicellular marine alga</name>
    <name type="synonym">Monochrysis lutheri</name>
    <dbReference type="NCBI Taxonomy" id="2081491"/>
    <lineage>
        <taxon>Eukaryota</taxon>
        <taxon>Haptista</taxon>
        <taxon>Haptophyta</taxon>
        <taxon>Pavlovophyceae</taxon>
        <taxon>Pavlovales</taxon>
        <taxon>Pavlovaceae</taxon>
        <taxon>Diacronema</taxon>
    </lineage>
</organism>
<proteinExistence type="predicted"/>
<feature type="region of interest" description="Disordered" evidence="1">
    <location>
        <begin position="475"/>
        <end position="522"/>
    </location>
</feature>
<evidence type="ECO:0000313" key="3">
    <source>
        <dbReference type="EMBL" id="KAG8463515.1"/>
    </source>
</evidence>
<keyword evidence="2" id="KW-1133">Transmembrane helix</keyword>